<dbReference type="GO" id="GO:0006605">
    <property type="term" value="P:protein targeting"/>
    <property type="evidence" value="ECO:0007669"/>
    <property type="project" value="UniProtKB-UniRule"/>
</dbReference>
<dbReference type="Gene3D" id="3.30.70.260">
    <property type="match status" value="1"/>
</dbReference>
<dbReference type="PRINTS" id="PR00702">
    <property type="entry name" value="ACRIFLAVINRP"/>
</dbReference>
<evidence type="ECO:0000256" key="1">
    <source>
        <dbReference type="ARBA" id="ARBA00004651"/>
    </source>
</evidence>
<sequence>MQNKYPLWKNLLLILIAVLSLIYVLPNLYSEDPAVQISYDNAIDGTQIEQKVREILNEAHLDFKKITVNNDQIEIRFSSTDTQILARDALKRSLGDKYTIALNLAASTPAWLTSIGATPMKQGLDLRGGVHFLLEVDIDSVINRRYEGLMKNMGQDLREAGIRYASIRHIPNTGVSVAFRASQELEKAVQQLKPKFPEFTFNVKNYNNSVVISLSLTELNQLRQNTIEQTMSILRNRVNELGVGEAVVQQQGATRVAVDLPGIQDAARAKQILGGTATLEFHLVDHEHDPEIAKQTGAIPFGSKLYMTDGRPMLLKRQVVLSGDSITSAVSSFDQQTASPAVQIQLGGGGESMFTKITRENIGKRMAIVFVETKTDLQNVDGEQKRITHREERIISAPVIQSALGNNFQITGLTDSKEASNLALLLRAGALPAAIYPVEERTVGPSLGKENIRRGLISLEVGMGLILLLMVVYYRFFGLVADIALVLNLIILGALLSIIDATLTLPGIAGIVLTVGMAVDANVLIYERIREELRSGLSPQAAIYAGYDRAFSTILDANITTLIVGIVLFAIGTGPVRGFAVVLCLGLLTSMLTGITYTRALVNWIYGQRKIKKLSIGINIRST</sequence>
<dbReference type="FunFam" id="3.30.1360.200:FF:000001">
    <property type="entry name" value="Protein translocase subunit SecD"/>
    <property type="match status" value="1"/>
</dbReference>
<dbReference type="Gene3D" id="1.20.1640.10">
    <property type="entry name" value="Multidrug efflux transporter AcrB transmembrane domain"/>
    <property type="match status" value="1"/>
</dbReference>
<evidence type="ECO:0000256" key="6">
    <source>
        <dbReference type="ARBA" id="ARBA00022989"/>
    </source>
</evidence>
<comment type="caution">
    <text evidence="11">Lacks conserved residue(s) required for the propagation of feature annotation.</text>
</comment>
<dbReference type="InterPro" id="IPR001036">
    <property type="entry name" value="Acrflvin-R"/>
</dbReference>
<evidence type="ECO:0000259" key="13">
    <source>
        <dbReference type="Pfam" id="PF13721"/>
    </source>
</evidence>
<dbReference type="InterPro" id="IPR027398">
    <property type="entry name" value="SecD-TM"/>
</dbReference>
<dbReference type="Pfam" id="PF07549">
    <property type="entry name" value="Sec_GG"/>
    <property type="match status" value="1"/>
</dbReference>
<comment type="similarity">
    <text evidence="9 11">Belongs to the SecD/SecF family. SecD subfamily.</text>
</comment>
<dbReference type="FunFam" id="1.20.1640.10:FF:000004">
    <property type="entry name" value="Protein translocase subunit SecD"/>
    <property type="match status" value="1"/>
</dbReference>
<evidence type="ECO:0000259" key="12">
    <source>
        <dbReference type="Pfam" id="PF02355"/>
    </source>
</evidence>
<feature type="domain" description="Protein export membrane protein SecD/SecF C-terminal" evidence="12">
    <location>
        <begin position="439"/>
        <end position="605"/>
    </location>
</feature>
<name>A0A0W0VY89_9GAMM</name>
<evidence type="ECO:0000313" key="17">
    <source>
        <dbReference type="Proteomes" id="UP000054761"/>
    </source>
</evidence>
<dbReference type="InterPro" id="IPR055344">
    <property type="entry name" value="SecD_SecF_C_bact"/>
</dbReference>
<keyword evidence="2 11" id="KW-0813">Transport</keyword>
<dbReference type="PANTHER" id="PTHR30081:SF1">
    <property type="entry name" value="PROTEIN TRANSLOCASE SUBUNIT SECD"/>
    <property type="match status" value="1"/>
</dbReference>
<dbReference type="InterPro" id="IPR022813">
    <property type="entry name" value="SecD/SecF_arch_bac"/>
</dbReference>
<evidence type="ECO:0000259" key="15">
    <source>
        <dbReference type="Pfam" id="PF22599"/>
    </source>
</evidence>
<dbReference type="PANTHER" id="PTHR30081">
    <property type="entry name" value="PROTEIN-EXPORT MEMBRANE PROTEIN SEC"/>
    <property type="match status" value="1"/>
</dbReference>
<keyword evidence="5 11" id="KW-0653">Protein transport</keyword>
<dbReference type="AlphaFoldDB" id="A0A0W0VY89"/>
<dbReference type="GO" id="GO:0043952">
    <property type="term" value="P:protein transport by the Sec complex"/>
    <property type="evidence" value="ECO:0007669"/>
    <property type="project" value="UniProtKB-UniRule"/>
</dbReference>
<dbReference type="PATRIC" id="fig|454.4.peg.1378"/>
<dbReference type="GO" id="GO:0015450">
    <property type="term" value="F:protein-transporting ATPase activity"/>
    <property type="evidence" value="ECO:0007669"/>
    <property type="project" value="InterPro"/>
</dbReference>
<evidence type="ECO:0000256" key="10">
    <source>
        <dbReference type="ARBA" id="ARBA00068220"/>
    </source>
</evidence>
<proteinExistence type="inferred from homology"/>
<comment type="caution">
    <text evidence="16">The sequence shown here is derived from an EMBL/GenBank/DDBJ whole genome shotgun (WGS) entry which is preliminary data.</text>
</comment>
<dbReference type="SUPFAM" id="SSF82866">
    <property type="entry name" value="Multidrug efflux transporter AcrB transmembrane domain"/>
    <property type="match status" value="1"/>
</dbReference>
<dbReference type="InterPro" id="IPR048634">
    <property type="entry name" value="SecD_SecF_C"/>
</dbReference>
<feature type="domain" description="Protein translocase subunit SecDF P1" evidence="14">
    <location>
        <begin position="227"/>
        <end position="285"/>
    </location>
</feature>
<evidence type="ECO:0000256" key="7">
    <source>
        <dbReference type="ARBA" id="ARBA00023010"/>
    </source>
</evidence>
<dbReference type="GO" id="GO:0065002">
    <property type="term" value="P:intracellular protein transmembrane transport"/>
    <property type="evidence" value="ECO:0007669"/>
    <property type="project" value="UniProtKB-UniRule"/>
</dbReference>
<comment type="subunit">
    <text evidence="11">Forms a complex with SecF. Part of the essential Sec protein translocation apparatus which comprises SecA, SecYEG and auxiliary proteins SecDF-YajC and YidC.</text>
</comment>
<reference evidence="16 17" key="1">
    <citation type="submission" date="2015-11" db="EMBL/GenBank/DDBJ databases">
        <title>Genomic analysis of 38 Legionella species identifies large and diverse effector repertoires.</title>
        <authorList>
            <person name="Burstein D."/>
            <person name="Amaro F."/>
            <person name="Zusman T."/>
            <person name="Lifshitz Z."/>
            <person name="Cohen O."/>
            <person name="Gilbert J.A."/>
            <person name="Pupko T."/>
            <person name="Shuman H.A."/>
            <person name="Segal G."/>
        </authorList>
    </citation>
    <scope>NUCLEOTIDE SEQUENCE [LARGE SCALE GENOMIC DNA]</scope>
    <source>
        <strain evidence="16 17">Bercovier 4</strain>
    </source>
</reference>
<accession>A0A0W0VY89</accession>
<dbReference type="InterPro" id="IPR054384">
    <property type="entry name" value="SecDF_P1_head"/>
</dbReference>
<dbReference type="NCBIfam" id="TIGR01129">
    <property type="entry name" value="secD"/>
    <property type="match status" value="1"/>
</dbReference>
<feature type="transmembrane region" description="Helical" evidence="11">
    <location>
        <begin position="455"/>
        <end position="474"/>
    </location>
</feature>
<evidence type="ECO:0000256" key="2">
    <source>
        <dbReference type="ARBA" id="ARBA00022448"/>
    </source>
</evidence>
<feature type="transmembrane region" description="Helical" evidence="11">
    <location>
        <begin position="550"/>
        <end position="572"/>
    </location>
</feature>
<evidence type="ECO:0000256" key="11">
    <source>
        <dbReference type="HAMAP-Rule" id="MF_01463"/>
    </source>
</evidence>
<comment type="subcellular location">
    <subcellularLocation>
        <location evidence="1 11">Cell membrane</location>
        <topology evidence="1 11">Multi-pass membrane protein</topology>
    </subcellularLocation>
</comment>
<dbReference type="InterPro" id="IPR005791">
    <property type="entry name" value="SecD"/>
</dbReference>
<dbReference type="Pfam" id="PF13721">
    <property type="entry name" value="SecD-TM1"/>
    <property type="match status" value="1"/>
</dbReference>
<gene>
    <name evidence="11 16" type="primary">secD</name>
    <name evidence="16" type="ORF">Lisr_1273</name>
</gene>
<dbReference type="EMBL" id="LNYH01000063">
    <property type="protein sequence ID" value="KTD25048.1"/>
    <property type="molecule type" value="Genomic_DNA"/>
</dbReference>
<dbReference type="NCBIfam" id="TIGR00916">
    <property type="entry name" value="2A0604s01"/>
    <property type="match status" value="1"/>
</dbReference>
<evidence type="ECO:0000256" key="3">
    <source>
        <dbReference type="ARBA" id="ARBA00022475"/>
    </source>
</evidence>
<keyword evidence="7 11" id="KW-0811">Translocation</keyword>
<dbReference type="STRING" id="454.Lisr_1273"/>
<feature type="domain" description="SecDF P1 head subdomain" evidence="15">
    <location>
        <begin position="308"/>
        <end position="433"/>
    </location>
</feature>
<dbReference type="Proteomes" id="UP000054761">
    <property type="component" value="Unassembled WGS sequence"/>
</dbReference>
<keyword evidence="4 11" id="KW-0812">Transmembrane</keyword>
<dbReference type="Pfam" id="PF21760">
    <property type="entry name" value="SecD_1st"/>
    <property type="match status" value="1"/>
</dbReference>
<dbReference type="GO" id="GO:0005886">
    <property type="term" value="C:plasma membrane"/>
    <property type="evidence" value="ECO:0007669"/>
    <property type="project" value="UniProtKB-SubCell"/>
</dbReference>
<evidence type="ECO:0000256" key="5">
    <source>
        <dbReference type="ARBA" id="ARBA00022927"/>
    </source>
</evidence>
<organism evidence="16 17">
    <name type="scientific">Legionella israelensis</name>
    <dbReference type="NCBI Taxonomy" id="454"/>
    <lineage>
        <taxon>Bacteria</taxon>
        <taxon>Pseudomonadati</taxon>
        <taxon>Pseudomonadota</taxon>
        <taxon>Gammaproteobacteria</taxon>
        <taxon>Legionellales</taxon>
        <taxon>Legionellaceae</taxon>
        <taxon>Legionella</taxon>
    </lineage>
</organism>
<dbReference type="InterPro" id="IPR048631">
    <property type="entry name" value="SecD_1st"/>
</dbReference>
<keyword evidence="17" id="KW-1185">Reference proteome</keyword>
<dbReference type="Gene3D" id="3.30.1360.200">
    <property type="match status" value="1"/>
</dbReference>
<evidence type="ECO:0000259" key="14">
    <source>
        <dbReference type="Pfam" id="PF21760"/>
    </source>
</evidence>
<dbReference type="HAMAP" id="MF_01463_B">
    <property type="entry name" value="SecD_B"/>
    <property type="match status" value="1"/>
</dbReference>
<evidence type="ECO:0000256" key="9">
    <source>
        <dbReference type="ARBA" id="ARBA00060774"/>
    </source>
</evidence>
<feature type="transmembrane region" description="Helical" evidence="11">
    <location>
        <begin position="578"/>
        <end position="602"/>
    </location>
</feature>
<dbReference type="OrthoDB" id="9805019at2"/>
<comment type="function">
    <text evidence="11">Part of the Sec protein translocase complex. Interacts with the SecYEG preprotein conducting channel. SecDF uses the proton motive force (PMF) to complete protein translocation after the ATP-dependent function of SecA.</text>
</comment>
<dbReference type="Gene3D" id="3.30.70.3400">
    <property type="match status" value="2"/>
</dbReference>
<dbReference type="RefSeq" id="WP_058501625.1">
    <property type="nucleotide sequence ID" value="NZ_CAAAJA010000030.1"/>
</dbReference>
<keyword evidence="3 11" id="KW-1003">Cell membrane</keyword>
<evidence type="ECO:0000256" key="8">
    <source>
        <dbReference type="ARBA" id="ARBA00023136"/>
    </source>
</evidence>
<feature type="transmembrane region" description="Helical" evidence="11">
    <location>
        <begin position="505"/>
        <end position="529"/>
    </location>
</feature>
<evidence type="ECO:0000256" key="4">
    <source>
        <dbReference type="ARBA" id="ARBA00022692"/>
    </source>
</evidence>
<dbReference type="InterPro" id="IPR022646">
    <property type="entry name" value="SecD/SecF_CS"/>
</dbReference>
<dbReference type="Pfam" id="PF22599">
    <property type="entry name" value="SecDF_P1_head"/>
    <property type="match status" value="1"/>
</dbReference>
<feature type="domain" description="SecD export protein N-terminal TM" evidence="13">
    <location>
        <begin position="3"/>
        <end position="102"/>
    </location>
</feature>
<keyword evidence="8 11" id="KW-0472">Membrane</keyword>
<feature type="transmembrane region" description="Helical" evidence="11">
    <location>
        <begin position="479"/>
        <end position="499"/>
    </location>
</feature>
<dbReference type="Pfam" id="PF02355">
    <property type="entry name" value="SecD_SecF_C"/>
    <property type="match status" value="1"/>
</dbReference>
<keyword evidence="6 11" id="KW-1133">Transmembrane helix</keyword>
<protein>
    <recommendedName>
        <fullName evidence="10 11">Protein translocase subunit SecD</fullName>
    </recommendedName>
</protein>
<evidence type="ECO:0000313" key="16">
    <source>
        <dbReference type="EMBL" id="KTD25048.1"/>
    </source>
</evidence>